<dbReference type="GO" id="GO:0005886">
    <property type="term" value="C:plasma membrane"/>
    <property type="evidence" value="ECO:0007669"/>
    <property type="project" value="UniProtKB-SubCell"/>
</dbReference>
<evidence type="ECO:0000256" key="2">
    <source>
        <dbReference type="ARBA" id="ARBA00007069"/>
    </source>
</evidence>
<dbReference type="PANTHER" id="PTHR43470:SF3">
    <property type="entry name" value="PHOSPHATE TRANSPORT SYSTEM PERMEASE PROTEIN PSTA-RELATED"/>
    <property type="match status" value="1"/>
</dbReference>
<keyword evidence="8 9" id="KW-0472">Membrane</keyword>
<dbReference type="AlphaFoldDB" id="E1QIK8"/>
<keyword evidence="5 9" id="KW-1003">Cell membrane</keyword>
<feature type="transmembrane region" description="Helical" evidence="9">
    <location>
        <begin position="184"/>
        <end position="206"/>
    </location>
</feature>
<dbReference type="NCBIfam" id="TIGR00974">
    <property type="entry name" value="3a0107s02c"/>
    <property type="match status" value="1"/>
</dbReference>
<evidence type="ECO:0000256" key="5">
    <source>
        <dbReference type="ARBA" id="ARBA00022475"/>
    </source>
</evidence>
<dbReference type="EMBL" id="CP002085">
    <property type="protein sequence ID" value="ADK84431.1"/>
    <property type="molecule type" value="Genomic_DNA"/>
</dbReference>
<evidence type="ECO:0000256" key="8">
    <source>
        <dbReference type="ARBA" id="ARBA00023136"/>
    </source>
</evidence>
<feature type="transmembrane region" description="Helical" evidence="9">
    <location>
        <begin position="20"/>
        <end position="45"/>
    </location>
</feature>
<dbReference type="GO" id="GO:0035435">
    <property type="term" value="P:phosphate ion transmembrane transport"/>
    <property type="evidence" value="ECO:0007669"/>
    <property type="project" value="InterPro"/>
</dbReference>
<dbReference type="GO" id="GO:0005315">
    <property type="term" value="F:phosphate transmembrane transporter activity"/>
    <property type="evidence" value="ECO:0007669"/>
    <property type="project" value="InterPro"/>
</dbReference>
<sequence length="290" mass="30839">MKGRISPAARKLRETVAFSLLRLSVLVVLGALGGIIIFLLIQGAGAISWEFLTEAPRDAMTKGGIFPAIVGTLYLTIGAIVVSLPLGVAAAIYLSEYARDGRLLQIVRLGIQNLAGVPSVVFGLFGLALFVGFFGMGISMLAGSLTLGLLVLPTVIGASEEALRQVPPTFREASLALGATRWETIYKVVLPAALPGILTGSILALGRAAGETAPIMFTAVTFYTLHLPTSPLHEVMALPYHVYVLATAGTHIEQTRPLQYGTVLVLIALVLGLSLVAVIIRTRMRKKRKW</sequence>
<feature type="transmembrane region" description="Helical" evidence="9">
    <location>
        <begin position="260"/>
        <end position="280"/>
    </location>
</feature>
<dbReference type="Gene3D" id="1.10.3720.10">
    <property type="entry name" value="MetI-like"/>
    <property type="match status" value="1"/>
</dbReference>
<evidence type="ECO:0000256" key="6">
    <source>
        <dbReference type="ARBA" id="ARBA00022692"/>
    </source>
</evidence>
<organism evidence="11 12">
    <name type="scientific">Desulfarculus baarsii (strain ATCC 33931 / DSM 2075 / LMG 7858 / VKM B-1802 / 2st14)</name>
    <dbReference type="NCBI Taxonomy" id="644282"/>
    <lineage>
        <taxon>Bacteria</taxon>
        <taxon>Pseudomonadati</taxon>
        <taxon>Thermodesulfobacteriota</taxon>
        <taxon>Desulfarculia</taxon>
        <taxon>Desulfarculales</taxon>
        <taxon>Desulfarculaceae</taxon>
        <taxon>Desulfarculus</taxon>
    </lineage>
</organism>
<dbReference type="InterPro" id="IPR000515">
    <property type="entry name" value="MetI-like"/>
</dbReference>
<evidence type="ECO:0000256" key="9">
    <source>
        <dbReference type="RuleBase" id="RU363043"/>
    </source>
</evidence>
<feature type="transmembrane region" description="Helical" evidence="9">
    <location>
        <begin position="140"/>
        <end position="163"/>
    </location>
</feature>
<keyword evidence="7 9" id="KW-1133">Transmembrane helix</keyword>
<evidence type="ECO:0000313" key="11">
    <source>
        <dbReference type="EMBL" id="ADK84431.1"/>
    </source>
</evidence>
<feature type="transmembrane region" description="Helical" evidence="9">
    <location>
        <begin position="65"/>
        <end position="94"/>
    </location>
</feature>
<dbReference type="STRING" id="644282.Deba_1063"/>
<keyword evidence="6 9" id="KW-0812">Transmembrane</keyword>
<dbReference type="Proteomes" id="UP000009047">
    <property type="component" value="Chromosome"/>
</dbReference>
<keyword evidence="4" id="KW-0813">Transport</keyword>
<evidence type="ECO:0000256" key="3">
    <source>
        <dbReference type="ARBA" id="ARBA00016864"/>
    </source>
</evidence>
<feature type="transmembrane region" description="Helical" evidence="9">
    <location>
        <begin position="114"/>
        <end position="134"/>
    </location>
</feature>
<name>E1QIK8_DESB2</name>
<evidence type="ECO:0000256" key="1">
    <source>
        <dbReference type="ARBA" id="ARBA00004651"/>
    </source>
</evidence>
<reference evidence="11 12" key="1">
    <citation type="journal article" date="2010" name="Stand. Genomic Sci.">
        <title>Complete genome sequence of Desulfarculus baarsii type strain (2st14).</title>
        <authorList>
            <person name="Sun H."/>
            <person name="Spring S."/>
            <person name="Lapidus A."/>
            <person name="Davenport K."/>
            <person name="Del Rio T.G."/>
            <person name="Tice H."/>
            <person name="Nolan M."/>
            <person name="Copeland A."/>
            <person name="Cheng J.F."/>
            <person name="Lucas S."/>
            <person name="Tapia R."/>
            <person name="Goodwin L."/>
            <person name="Pitluck S."/>
            <person name="Ivanova N."/>
            <person name="Pagani I."/>
            <person name="Mavromatis K."/>
            <person name="Ovchinnikova G."/>
            <person name="Pati A."/>
            <person name="Chen A."/>
            <person name="Palaniappan K."/>
            <person name="Hauser L."/>
            <person name="Chang Y.J."/>
            <person name="Jeffries C.D."/>
            <person name="Detter J.C."/>
            <person name="Han C."/>
            <person name="Rohde M."/>
            <person name="Brambilla E."/>
            <person name="Goker M."/>
            <person name="Woyke T."/>
            <person name="Bristow J."/>
            <person name="Eisen J.A."/>
            <person name="Markowitz V."/>
            <person name="Hugenholtz P."/>
            <person name="Kyrpides N.C."/>
            <person name="Klenk H.P."/>
            <person name="Land M."/>
        </authorList>
    </citation>
    <scope>NUCLEOTIDE SEQUENCE [LARGE SCALE GENOMIC DNA]</scope>
    <source>
        <strain evidence="12">ATCC 33931 / DSM 2075 / LMG 7858 / VKM B-1802 / 2st14</strain>
    </source>
</reference>
<comment type="subcellular location">
    <subcellularLocation>
        <location evidence="1 9">Cell membrane</location>
        <topology evidence="1 9">Multi-pass membrane protein</topology>
    </subcellularLocation>
</comment>
<evidence type="ECO:0000256" key="4">
    <source>
        <dbReference type="ARBA" id="ARBA00022448"/>
    </source>
</evidence>
<evidence type="ECO:0000256" key="7">
    <source>
        <dbReference type="ARBA" id="ARBA00022989"/>
    </source>
</evidence>
<dbReference type="HOGENOM" id="CLU_033621_2_2_7"/>
<evidence type="ECO:0000313" key="12">
    <source>
        <dbReference type="Proteomes" id="UP000009047"/>
    </source>
</evidence>
<feature type="domain" description="ABC transmembrane type-1" evidence="10">
    <location>
        <begin position="69"/>
        <end position="277"/>
    </location>
</feature>
<dbReference type="InterPro" id="IPR035906">
    <property type="entry name" value="MetI-like_sf"/>
</dbReference>
<dbReference type="PROSITE" id="PS50928">
    <property type="entry name" value="ABC_TM1"/>
    <property type="match status" value="1"/>
</dbReference>
<dbReference type="SUPFAM" id="SSF161098">
    <property type="entry name" value="MetI-like"/>
    <property type="match status" value="1"/>
</dbReference>
<keyword evidence="12" id="KW-1185">Reference proteome</keyword>
<dbReference type="OrthoDB" id="9807065at2"/>
<evidence type="ECO:0000259" key="10">
    <source>
        <dbReference type="PROSITE" id="PS50928"/>
    </source>
</evidence>
<comment type="similarity">
    <text evidence="2 9">Belongs to the binding-protein-dependent transport system permease family. CysTW subfamily.</text>
</comment>
<protein>
    <recommendedName>
        <fullName evidence="3 9">Phosphate transport system permease protein PstA</fullName>
    </recommendedName>
</protein>
<proteinExistence type="inferred from homology"/>
<dbReference type="CDD" id="cd06261">
    <property type="entry name" value="TM_PBP2"/>
    <property type="match status" value="1"/>
</dbReference>
<dbReference type="PANTHER" id="PTHR43470">
    <property type="entry name" value="PHOSPHATE TRANSPORT SYSTEM PERMEASE PROTEIN PSTA-RELATED"/>
    <property type="match status" value="1"/>
</dbReference>
<dbReference type="Pfam" id="PF00528">
    <property type="entry name" value="BPD_transp_1"/>
    <property type="match status" value="1"/>
</dbReference>
<dbReference type="eggNOG" id="COG0581">
    <property type="taxonomic scope" value="Bacteria"/>
</dbReference>
<dbReference type="InterPro" id="IPR005672">
    <property type="entry name" value="Phosphate_PstA"/>
</dbReference>
<dbReference type="KEGG" id="dbr:Deba_1063"/>
<gene>
    <name evidence="11" type="ordered locus">Deba_1063</name>
</gene>
<dbReference type="RefSeq" id="WP_013257885.1">
    <property type="nucleotide sequence ID" value="NC_014365.1"/>
</dbReference>
<accession>E1QIK8</accession>